<evidence type="ECO:0000313" key="9">
    <source>
        <dbReference type="Proteomes" id="UP000533896"/>
    </source>
</evidence>
<evidence type="ECO:0000256" key="4">
    <source>
        <dbReference type="ARBA" id="ARBA00022759"/>
    </source>
</evidence>
<comment type="caution">
    <text evidence="8">The sequence shown here is derived from an EMBL/GenBank/DDBJ whole genome shotgun (WGS) entry which is preliminary data.</text>
</comment>
<feature type="non-terminal residue" evidence="8">
    <location>
        <position position="1"/>
    </location>
</feature>
<dbReference type="PANTHER" id="PTHR41694">
    <property type="entry name" value="ENDOGENOUS RETROVIRUS GROUP K MEMBER POL PROTEIN"/>
    <property type="match status" value="1"/>
</dbReference>
<protein>
    <submittedName>
        <fullName evidence="8">POK18 protein</fullName>
    </submittedName>
</protein>
<dbReference type="PANTHER" id="PTHR41694:SF3">
    <property type="entry name" value="RNA-DIRECTED DNA POLYMERASE-RELATED"/>
    <property type="match status" value="1"/>
</dbReference>
<dbReference type="Proteomes" id="UP000533896">
    <property type="component" value="Unassembled WGS sequence"/>
</dbReference>
<dbReference type="OrthoDB" id="6773263at2759"/>
<dbReference type="Gene3D" id="3.30.70.270">
    <property type="match status" value="1"/>
</dbReference>
<keyword evidence="2" id="KW-0548">Nucleotidyltransferase</keyword>
<keyword evidence="9" id="KW-1185">Reference proteome</keyword>
<dbReference type="InterPro" id="IPR043128">
    <property type="entry name" value="Rev_trsase/Diguanyl_cyclase"/>
</dbReference>
<keyword evidence="6" id="KW-0695">RNA-directed DNA polymerase</keyword>
<evidence type="ECO:0000256" key="6">
    <source>
        <dbReference type="ARBA" id="ARBA00022918"/>
    </source>
</evidence>
<dbReference type="GO" id="GO:0016787">
    <property type="term" value="F:hydrolase activity"/>
    <property type="evidence" value="ECO:0007669"/>
    <property type="project" value="UniProtKB-KW"/>
</dbReference>
<dbReference type="GO" id="GO:0004519">
    <property type="term" value="F:endonuclease activity"/>
    <property type="evidence" value="ECO:0007669"/>
    <property type="project" value="UniProtKB-KW"/>
</dbReference>
<dbReference type="InterPro" id="IPR043502">
    <property type="entry name" value="DNA/RNA_pol_sf"/>
</dbReference>
<gene>
    <name evidence="8" type="primary">Ervk18_0</name>
    <name evidence="8" type="ORF">LOPRUF_R15001</name>
</gene>
<evidence type="ECO:0000313" key="8">
    <source>
        <dbReference type="EMBL" id="NXE11316.1"/>
    </source>
</evidence>
<organism evidence="8 9">
    <name type="scientific">Lophotis ruficrista</name>
    <dbReference type="NCBI Taxonomy" id="172689"/>
    <lineage>
        <taxon>Eukaryota</taxon>
        <taxon>Metazoa</taxon>
        <taxon>Chordata</taxon>
        <taxon>Craniata</taxon>
        <taxon>Vertebrata</taxon>
        <taxon>Euteleostomi</taxon>
        <taxon>Archelosauria</taxon>
        <taxon>Archosauria</taxon>
        <taxon>Dinosauria</taxon>
        <taxon>Saurischia</taxon>
        <taxon>Theropoda</taxon>
        <taxon>Coelurosauria</taxon>
        <taxon>Aves</taxon>
        <taxon>Neognathae</taxon>
        <taxon>Neoaves</taxon>
        <taxon>Otidimorphae</taxon>
        <taxon>Otidiformes</taxon>
        <taxon>Otididae</taxon>
        <taxon>Lophotis</taxon>
    </lineage>
</organism>
<dbReference type="EMBL" id="VWYV01000659">
    <property type="protein sequence ID" value="NXE11316.1"/>
    <property type="molecule type" value="Genomic_DNA"/>
</dbReference>
<dbReference type="Pfam" id="PF06817">
    <property type="entry name" value="RVT_thumb"/>
    <property type="match status" value="1"/>
</dbReference>
<evidence type="ECO:0000259" key="7">
    <source>
        <dbReference type="Pfam" id="PF06817"/>
    </source>
</evidence>
<feature type="non-terminal residue" evidence="8">
    <location>
        <position position="56"/>
    </location>
</feature>
<keyword evidence="3" id="KW-0540">Nuclease</keyword>
<evidence type="ECO:0000256" key="1">
    <source>
        <dbReference type="ARBA" id="ARBA00022679"/>
    </source>
</evidence>
<keyword evidence="4" id="KW-0255">Endonuclease</keyword>
<evidence type="ECO:0000256" key="5">
    <source>
        <dbReference type="ARBA" id="ARBA00022801"/>
    </source>
</evidence>
<sequence>PWKYLGWRITPQEIRPQPLCIKLNDTVTLNELQKVLDAINWLRPVLGLTTEELHPL</sequence>
<dbReference type="GO" id="GO:0003964">
    <property type="term" value="F:RNA-directed DNA polymerase activity"/>
    <property type="evidence" value="ECO:0007669"/>
    <property type="project" value="UniProtKB-KW"/>
</dbReference>
<keyword evidence="1" id="KW-0808">Transferase</keyword>
<evidence type="ECO:0000256" key="2">
    <source>
        <dbReference type="ARBA" id="ARBA00022695"/>
    </source>
</evidence>
<dbReference type="SUPFAM" id="SSF56672">
    <property type="entry name" value="DNA/RNA polymerases"/>
    <property type="match status" value="1"/>
</dbReference>
<accession>A0A7K8K2U0</accession>
<proteinExistence type="predicted"/>
<dbReference type="GO" id="GO:0035613">
    <property type="term" value="F:RNA stem-loop binding"/>
    <property type="evidence" value="ECO:0007669"/>
    <property type="project" value="TreeGrafter"/>
</dbReference>
<dbReference type="AlphaFoldDB" id="A0A7K8K2U0"/>
<evidence type="ECO:0000256" key="3">
    <source>
        <dbReference type="ARBA" id="ARBA00022722"/>
    </source>
</evidence>
<dbReference type="InterPro" id="IPR010661">
    <property type="entry name" value="RVT_thumb"/>
</dbReference>
<feature type="domain" description="Reverse transcriptase thumb" evidence="7">
    <location>
        <begin position="16"/>
        <end position="56"/>
    </location>
</feature>
<keyword evidence="5" id="KW-0378">Hydrolase</keyword>
<reference evidence="8 9" key="1">
    <citation type="submission" date="2019-09" db="EMBL/GenBank/DDBJ databases">
        <title>Bird 10,000 Genomes (B10K) Project - Family phase.</title>
        <authorList>
            <person name="Zhang G."/>
        </authorList>
    </citation>
    <scope>NUCLEOTIDE SEQUENCE [LARGE SCALE GENOMIC DNA]</scope>
    <source>
        <strain evidence="8">B10K-CU-031-23</strain>
    </source>
</reference>
<name>A0A7K8K2U0_9AVES</name>